<dbReference type="AlphaFoldDB" id="A0AAJ1BDK5"/>
<evidence type="ECO:0000313" key="1">
    <source>
        <dbReference type="EMBL" id="MCG4617972.1"/>
    </source>
</evidence>
<name>A0AAJ1BDK5_9ACTO</name>
<dbReference type="Pfam" id="PF10611">
    <property type="entry name" value="DUF2469"/>
    <property type="match status" value="1"/>
</dbReference>
<comment type="caution">
    <text evidence="1">The sequence shown here is derived from an EMBL/GenBank/DDBJ whole genome shotgun (WGS) entry which is preliminary data.</text>
</comment>
<reference evidence="1" key="1">
    <citation type="submission" date="2022-01" db="EMBL/GenBank/DDBJ databases">
        <title>Collection of gut derived symbiotic bacterial strains cultured from healthy donors.</title>
        <authorList>
            <person name="Lin H."/>
            <person name="Kohout C."/>
            <person name="Waligurski E."/>
            <person name="Pamer E.G."/>
        </authorList>
    </citation>
    <scope>NUCLEOTIDE SEQUENCE</scope>
    <source>
        <strain evidence="1">DFI.7.46</strain>
    </source>
</reference>
<dbReference type="Proteomes" id="UP001200537">
    <property type="component" value="Unassembled WGS sequence"/>
</dbReference>
<dbReference type="InterPro" id="IPR019592">
    <property type="entry name" value="DUF2469"/>
</dbReference>
<sequence length="101" mass="12087">MTLGIEDLEAYENHQELALFREYRDVVSIFKYVVETDRRFYLANQVDVQMHSNGGDVFFEVTLQDAWVWDIYRPSRFVNRVKVYSFKDINVEKLPESEITI</sequence>
<dbReference type="RefSeq" id="WP_024059204.1">
    <property type="nucleotide sequence ID" value="NZ_JAGZVZ010000001.1"/>
</dbReference>
<organism evidence="1 2">
    <name type="scientific">Varibaculum cambriense</name>
    <dbReference type="NCBI Taxonomy" id="184870"/>
    <lineage>
        <taxon>Bacteria</taxon>
        <taxon>Bacillati</taxon>
        <taxon>Actinomycetota</taxon>
        <taxon>Actinomycetes</taxon>
        <taxon>Actinomycetales</taxon>
        <taxon>Actinomycetaceae</taxon>
        <taxon>Varibaculum</taxon>
    </lineage>
</organism>
<proteinExistence type="predicted"/>
<evidence type="ECO:0000313" key="2">
    <source>
        <dbReference type="Proteomes" id="UP001200537"/>
    </source>
</evidence>
<dbReference type="EMBL" id="JAKNHJ010000009">
    <property type="protein sequence ID" value="MCG4617972.1"/>
    <property type="molecule type" value="Genomic_DNA"/>
</dbReference>
<accession>A0AAJ1BDK5</accession>
<gene>
    <name evidence="1" type="ORF">L0M99_05635</name>
</gene>
<protein>
    <submittedName>
        <fullName evidence="1">DUF2469 domain-containing protein</fullName>
    </submittedName>
</protein>